<accession>A0A8J3I1U8</accession>
<dbReference type="InterPro" id="IPR052944">
    <property type="entry name" value="Sporulation_related"/>
</dbReference>
<protein>
    <recommendedName>
        <fullName evidence="3">Outer membrane lipoprotein carrier protein LolA</fullName>
    </recommendedName>
</protein>
<dbReference type="PROSITE" id="PS51257">
    <property type="entry name" value="PROKAR_LIPOPROTEIN"/>
    <property type="match status" value="1"/>
</dbReference>
<dbReference type="AlphaFoldDB" id="A0A8J3I1U8"/>
<evidence type="ECO:0000313" key="1">
    <source>
        <dbReference type="EMBL" id="GHO43954.1"/>
    </source>
</evidence>
<evidence type="ECO:0008006" key="3">
    <source>
        <dbReference type="Google" id="ProtNLM"/>
    </source>
</evidence>
<dbReference type="PANTHER" id="PTHR37507:SF2">
    <property type="entry name" value="SPORULATION PROTEIN YDCC"/>
    <property type="match status" value="1"/>
</dbReference>
<organism evidence="1 2">
    <name type="scientific">Ktedonospora formicarum</name>
    <dbReference type="NCBI Taxonomy" id="2778364"/>
    <lineage>
        <taxon>Bacteria</taxon>
        <taxon>Bacillati</taxon>
        <taxon>Chloroflexota</taxon>
        <taxon>Ktedonobacteria</taxon>
        <taxon>Ktedonobacterales</taxon>
        <taxon>Ktedonobacteraceae</taxon>
        <taxon>Ktedonospora</taxon>
    </lineage>
</organism>
<gene>
    <name evidence="1" type="ORF">KSX_21170</name>
</gene>
<dbReference type="PANTHER" id="PTHR37507">
    <property type="entry name" value="SPORULATION PROTEIN YDCC"/>
    <property type="match status" value="1"/>
</dbReference>
<keyword evidence="2" id="KW-1185">Reference proteome</keyword>
<reference evidence="1" key="1">
    <citation type="submission" date="2020-10" db="EMBL/GenBank/DDBJ databases">
        <title>Taxonomic study of unclassified bacteria belonging to the class Ktedonobacteria.</title>
        <authorList>
            <person name="Yabe S."/>
            <person name="Wang C.M."/>
            <person name="Zheng Y."/>
            <person name="Sakai Y."/>
            <person name="Cavaletti L."/>
            <person name="Monciardini P."/>
            <person name="Donadio S."/>
        </authorList>
    </citation>
    <scope>NUCLEOTIDE SEQUENCE</scope>
    <source>
        <strain evidence="1">SOSP1-1</strain>
    </source>
</reference>
<comment type="caution">
    <text evidence="1">The sequence shown here is derived from an EMBL/GenBank/DDBJ whole genome shotgun (WGS) entry which is preliminary data.</text>
</comment>
<dbReference type="Gene3D" id="2.50.20.10">
    <property type="entry name" value="Lipoprotein localisation LolA/LolB/LppX"/>
    <property type="match status" value="1"/>
</dbReference>
<dbReference type="Proteomes" id="UP000612362">
    <property type="component" value="Unassembled WGS sequence"/>
</dbReference>
<evidence type="ECO:0000313" key="2">
    <source>
        <dbReference type="Proteomes" id="UP000612362"/>
    </source>
</evidence>
<dbReference type="RefSeq" id="WP_220193392.1">
    <property type="nucleotide sequence ID" value="NZ_BNJF01000001.1"/>
</dbReference>
<dbReference type="SUPFAM" id="SSF89392">
    <property type="entry name" value="Prokaryotic lipoproteins and lipoprotein localization factors"/>
    <property type="match status" value="1"/>
</dbReference>
<proteinExistence type="predicted"/>
<dbReference type="EMBL" id="BNJF01000001">
    <property type="protein sequence ID" value="GHO43954.1"/>
    <property type="molecule type" value="Genomic_DNA"/>
</dbReference>
<name>A0A8J3I1U8_9CHLR</name>
<sequence length="397" mass="42527">MFSHRHSFYHFIAFCVLISIAGGILGSCALASSTEANVSARIQPTNLDTTPTATTTTNQGQQLLDRVSQRLNTAKTLQGNFTLTLKGQAIAGTIKLQQWSASPGKSRNEVTSSTLPQVTTGSLTVSDGQKLWQYDPTQKIAYVGPAQQTSSILTIPGRGQVQLLLNTLLSVFSTSDGTLVKNNASINGRETYQLHIVPQGSSNQSNTPTGGLDYQGELYLERDSEQPLRMDLNLSGIGPVSLNFDTLSLNISIGADKFRFSPPMGVKEELLPNTTNSNGDTLTLGQAQKQSGYHLLSISGDHSEYSLNGVTVLGTPQNTIYSLNYMKGNQTFIISQGKPLANLTGIPGQSVDLRGIKATFAQTNGIFSLSWTEKGIGIRIIGSLTQEQATGIAQLLI</sequence>
<dbReference type="InterPro" id="IPR029046">
    <property type="entry name" value="LolA/LolB/LppX"/>
</dbReference>